<dbReference type="InterPro" id="IPR021136">
    <property type="entry name" value="Flagellar_hook_control-like_C"/>
</dbReference>
<keyword evidence="3" id="KW-0282">Flagellum</keyword>
<evidence type="ECO:0000256" key="1">
    <source>
        <dbReference type="SAM" id="MobiDB-lite"/>
    </source>
</evidence>
<feature type="region of interest" description="Disordered" evidence="1">
    <location>
        <begin position="219"/>
        <end position="240"/>
    </location>
</feature>
<feature type="domain" description="Flagellar hook-length control protein-like C-terminal" evidence="2">
    <location>
        <begin position="331"/>
        <end position="413"/>
    </location>
</feature>
<dbReference type="InterPro" id="IPR038610">
    <property type="entry name" value="FliK-like_C_sf"/>
</dbReference>
<organism evidence="3 4">
    <name type="scientific">Pseudoduganella lurida</name>
    <dbReference type="NCBI Taxonomy" id="1036180"/>
    <lineage>
        <taxon>Bacteria</taxon>
        <taxon>Pseudomonadati</taxon>
        <taxon>Pseudomonadota</taxon>
        <taxon>Betaproteobacteria</taxon>
        <taxon>Burkholderiales</taxon>
        <taxon>Oxalobacteraceae</taxon>
        <taxon>Telluria group</taxon>
        <taxon>Pseudoduganella</taxon>
    </lineage>
</organism>
<reference evidence="3 4" key="1">
    <citation type="journal article" date="2015" name="Stand. Genomic Sci.">
        <title>Genomic Encyclopedia of Bacterial and Archaeal Type Strains, Phase III: the genomes of soil and plant-associated and newly described type strains.</title>
        <authorList>
            <person name="Whitman W.B."/>
            <person name="Woyke T."/>
            <person name="Klenk H.P."/>
            <person name="Zhou Y."/>
            <person name="Lilburn T.G."/>
            <person name="Beck B.J."/>
            <person name="De Vos P."/>
            <person name="Vandamme P."/>
            <person name="Eisen J.A."/>
            <person name="Garrity G."/>
            <person name="Hugenholtz P."/>
            <person name="Kyrpides N.C."/>
        </authorList>
    </citation>
    <scope>NUCLEOTIDE SEQUENCE [LARGE SCALE GENOMIC DNA]</scope>
    <source>
        <strain evidence="3 4">CGMCC 1.10822</strain>
    </source>
</reference>
<accession>A0A562R685</accession>
<dbReference type="OrthoDB" id="8596319at2"/>
<feature type="compositionally biased region" description="Low complexity" evidence="1">
    <location>
        <begin position="98"/>
        <end position="140"/>
    </location>
</feature>
<keyword evidence="3" id="KW-0966">Cell projection</keyword>
<keyword evidence="4" id="KW-1185">Reference proteome</keyword>
<dbReference type="PANTHER" id="PTHR37533:SF2">
    <property type="entry name" value="FLAGELLAR HOOK-LENGTH CONTROL PROTEIN"/>
    <property type="match status" value="1"/>
</dbReference>
<comment type="caution">
    <text evidence="3">The sequence shown here is derived from an EMBL/GenBank/DDBJ whole genome shotgun (WGS) entry which is preliminary data.</text>
</comment>
<dbReference type="PANTHER" id="PTHR37533">
    <property type="entry name" value="FLAGELLAR HOOK-LENGTH CONTROL PROTEIN"/>
    <property type="match status" value="1"/>
</dbReference>
<feature type="compositionally biased region" description="Gly residues" evidence="1">
    <location>
        <begin position="423"/>
        <end position="434"/>
    </location>
</feature>
<dbReference type="InterPro" id="IPR052563">
    <property type="entry name" value="FliK"/>
</dbReference>
<dbReference type="Pfam" id="PF02120">
    <property type="entry name" value="Flg_hook"/>
    <property type="match status" value="1"/>
</dbReference>
<keyword evidence="3" id="KW-0969">Cilium</keyword>
<dbReference type="Gene3D" id="3.30.750.140">
    <property type="match status" value="1"/>
</dbReference>
<evidence type="ECO:0000259" key="2">
    <source>
        <dbReference type="Pfam" id="PF02120"/>
    </source>
</evidence>
<feature type="compositionally biased region" description="Polar residues" evidence="1">
    <location>
        <begin position="54"/>
        <end position="64"/>
    </location>
</feature>
<proteinExistence type="predicted"/>
<evidence type="ECO:0000313" key="3">
    <source>
        <dbReference type="EMBL" id="TWI64592.1"/>
    </source>
</evidence>
<protein>
    <submittedName>
        <fullName evidence="3">Flagellar hook-length control protein FliK</fullName>
    </submittedName>
</protein>
<evidence type="ECO:0000313" key="4">
    <source>
        <dbReference type="Proteomes" id="UP000318431"/>
    </source>
</evidence>
<dbReference type="CDD" id="cd17470">
    <property type="entry name" value="T3SS_Flik_C"/>
    <property type="match status" value="1"/>
</dbReference>
<feature type="region of interest" description="Disordered" evidence="1">
    <location>
        <begin position="403"/>
        <end position="450"/>
    </location>
</feature>
<sequence>MQTQAIQLQQQNKTQTAKTQAATGTSSSGPDFKNMLSREIERAPASTAPEQPAAGTSQNTSQNVPAKVKTPQAAKPSAQPSQAAQANKAQQARDARQAAESNAAAQDAGPAGEAPAPAAMAQAAQTAAADGKADSAATDAAADDATDEAIAAAAADPMANMLAMLAAYNQLTPATRVPAEAAPDDGALADTVADGKGSAAGDAATLAALQAGADKLAGTTARTEAAPKDVPAESRGAATAGDTTALQQLQAKAAAAEGAPAATPDAKVLSTEQKAEAFAAKLAEAASANVQPALPQAAQALAATTQAAQAVATSQLQARVGSNAWEQQLGQKVVWMVAGGDQSASLTLNPPDLGPLQIVLNVSNDSATATFTAHQPETRQAIENALPKLREMMSEAGIQLGDASVSAGSQEQQRAFAEQAKNGGSGSGRAGGPRYGEAGDSAPQDTLQPVVRRTVLGAVDTFA</sequence>
<feature type="compositionally biased region" description="Low complexity" evidence="1">
    <location>
        <begin position="1"/>
        <end position="25"/>
    </location>
</feature>
<gene>
    <name evidence="3" type="ORF">IP91_03366</name>
</gene>
<feature type="region of interest" description="Disordered" evidence="1">
    <location>
        <begin position="1"/>
        <end position="140"/>
    </location>
</feature>
<dbReference type="AlphaFoldDB" id="A0A562R685"/>
<dbReference type="Proteomes" id="UP000318431">
    <property type="component" value="Unassembled WGS sequence"/>
</dbReference>
<feature type="compositionally biased region" description="Low complexity" evidence="1">
    <location>
        <begin position="72"/>
        <end position="90"/>
    </location>
</feature>
<dbReference type="RefSeq" id="WP_145650226.1">
    <property type="nucleotide sequence ID" value="NZ_VLLB01000005.1"/>
</dbReference>
<name>A0A562R685_9BURK</name>
<dbReference type="EMBL" id="VLLB01000005">
    <property type="protein sequence ID" value="TWI64592.1"/>
    <property type="molecule type" value="Genomic_DNA"/>
</dbReference>